<dbReference type="GeneTree" id="ENSGT00940000158311"/>
<dbReference type="InterPro" id="IPR017970">
    <property type="entry name" value="Homeobox_CS"/>
</dbReference>
<evidence type="ECO:0000256" key="8">
    <source>
        <dbReference type="ARBA" id="ARBA00023242"/>
    </source>
</evidence>
<dbReference type="GO" id="GO:0000978">
    <property type="term" value="F:RNA polymerase II cis-regulatory region sequence-specific DNA binding"/>
    <property type="evidence" value="ECO:0007669"/>
    <property type="project" value="TreeGrafter"/>
</dbReference>
<dbReference type="CDD" id="cd00086">
    <property type="entry name" value="homeodomain"/>
    <property type="match status" value="1"/>
</dbReference>
<feature type="region of interest" description="Disordered" evidence="11">
    <location>
        <begin position="1"/>
        <end position="26"/>
    </location>
</feature>
<dbReference type="Gene3D" id="1.10.10.60">
    <property type="entry name" value="Homeodomain-like"/>
    <property type="match status" value="1"/>
</dbReference>
<evidence type="ECO:0000256" key="1">
    <source>
        <dbReference type="ARBA" id="ARBA00003263"/>
    </source>
</evidence>
<dbReference type="PROSITE" id="PS00027">
    <property type="entry name" value="HOMEOBOX_1"/>
    <property type="match status" value="1"/>
</dbReference>
<evidence type="ECO:0000313" key="14">
    <source>
        <dbReference type="Proteomes" id="UP000261660"/>
    </source>
</evidence>
<comment type="similarity">
    <text evidence="2">Belongs to the Abd-B homeobox family.</text>
</comment>
<dbReference type="Ensembl" id="ENSLBET00000003201.1">
    <property type="protein sequence ID" value="ENSLBEP00000003037.1"/>
    <property type="gene ID" value="ENSLBEG00000002389.1"/>
</dbReference>
<protein>
    <recommendedName>
        <fullName evidence="12">Homeobox domain-containing protein</fullName>
    </recommendedName>
</protein>
<accession>A0A3Q3E6X4</accession>
<keyword evidence="4" id="KW-0805">Transcription regulation</keyword>
<keyword evidence="6 9" id="KW-0371">Homeobox</keyword>
<dbReference type="InParanoid" id="A0A3Q3E6X4"/>
<dbReference type="PRINTS" id="PR00024">
    <property type="entry name" value="HOMEOBOX"/>
</dbReference>
<evidence type="ECO:0000256" key="4">
    <source>
        <dbReference type="ARBA" id="ARBA00023015"/>
    </source>
</evidence>
<keyword evidence="3" id="KW-0217">Developmental protein</keyword>
<dbReference type="PROSITE" id="PS50071">
    <property type="entry name" value="HOMEOBOX_2"/>
    <property type="match status" value="1"/>
</dbReference>
<reference evidence="13" key="2">
    <citation type="submission" date="2025-09" db="UniProtKB">
        <authorList>
            <consortium name="Ensembl"/>
        </authorList>
    </citation>
    <scope>IDENTIFICATION</scope>
</reference>
<feature type="domain" description="Homeobox" evidence="12">
    <location>
        <begin position="203"/>
        <end position="263"/>
    </location>
</feature>
<keyword evidence="7" id="KW-0804">Transcription</keyword>
<evidence type="ECO:0000259" key="12">
    <source>
        <dbReference type="PROSITE" id="PS50071"/>
    </source>
</evidence>
<dbReference type="AlphaFoldDB" id="A0A3Q3E6X4"/>
<evidence type="ECO:0000256" key="7">
    <source>
        <dbReference type="ARBA" id="ARBA00023163"/>
    </source>
</evidence>
<feature type="DNA-binding region" description="Homeobox" evidence="9">
    <location>
        <begin position="205"/>
        <end position="264"/>
    </location>
</feature>
<evidence type="ECO:0000256" key="3">
    <source>
        <dbReference type="ARBA" id="ARBA00022473"/>
    </source>
</evidence>
<dbReference type="PANTHER" id="PTHR46092:SF2">
    <property type="entry name" value="HOMEOBOX PROTEIN HOX-D11"/>
    <property type="match status" value="1"/>
</dbReference>
<evidence type="ECO:0000256" key="10">
    <source>
        <dbReference type="RuleBase" id="RU000682"/>
    </source>
</evidence>
<dbReference type="Proteomes" id="UP000261660">
    <property type="component" value="Unplaced"/>
</dbReference>
<sequence length="277" mass="31556">YPSKSDSIAGPFLTENGPDYPGSCYPEPRQHYPPLPLPLPPWKWTLYQANHPTSLQTPCITLQGDTVYREAVPSPQTIFSPGEECFLYGASARRFTEESLTFPRRYTAFNPDSQLLFPAARNSVLPPVFDQLLEYTDEGLDPKVEIIQRGNEASRAEWTSCDSGECSEVKAGTESSLAGEENEEDAALSSSSAGDNCHVLNPGGKRKKRCPYTKQQISELERAFLYNIYINKDKRVQLARFLRLTERQVKIWFQNRRMKEKKLKTETLQYYTGYSLF</sequence>
<keyword evidence="8 9" id="KW-0539">Nucleus</keyword>
<evidence type="ECO:0000256" key="5">
    <source>
        <dbReference type="ARBA" id="ARBA00023125"/>
    </source>
</evidence>
<dbReference type="Pfam" id="PF00046">
    <property type="entry name" value="Homeodomain"/>
    <property type="match status" value="1"/>
</dbReference>
<evidence type="ECO:0000256" key="6">
    <source>
        <dbReference type="ARBA" id="ARBA00023155"/>
    </source>
</evidence>
<evidence type="ECO:0000313" key="13">
    <source>
        <dbReference type="Ensembl" id="ENSLBEP00000003037.1"/>
    </source>
</evidence>
<dbReference type="InterPro" id="IPR009057">
    <property type="entry name" value="Homeodomain-like_sf"/>
</dbReference>
<keyword evidence="14" id="KW-1185">Reference proteome</keyword>
<dbReference type="PANTHER" id="PTHR46092">
    <property type="entry name" value="HOMEOBOX PROTEIN HOX-A11-RELATED"/>
    <property type="match status" value="1"/>
</dbReference>
<keyword evidence="5 9" id="KW-0238">DNA-binding</keyword>
<comment type="function">
    <text evidence="1">Sequence-specific transcription factor which is part of a developmental regulatory system that provides cells with specific positional identities on the anterior-posterior axis.</text>
</comment>
<dbReference type="InterPro" id="IPR020479">
    <property type="entry name" value="HD_metazoa"/>
</dbReference>
<name>A0A3Q3E6X4_9LABR</name>
<reference evidence="13" key="1">
    <citation type="submission" date="2025-08" db="UniProtKB">
        <authorList>
            <consortium name="Ensembl"/>
        </authorList>
    </citation>
    <scope>IDENTIFICATION</scope>
</reference>
<dbReference type="SUPFAM" id="SSF46689">
    <property type="entry name" value="Homeodomain-like"/>
    <property type="match status" value="1"/>
</dbReference>
<dbReference type="SMART" id="SM00389">
    <property type="entry name" value="HOX"/>
    <property type="match status" value="1"/>
</dbReference>
<evidence type="ECO:0000256" key="9">
    <source>
        <dbReference type="PROSITE-ProRule" id="PRU00108"/>
    </source>
</evidence>
<evidence type="ECO:0000256" key="2">
    <source>
        <dbReference type="ARBA" id="ARBA00006317"/>
    </source>
</evidence>
<organism evidence="13 14">
    <name type="scientific">Labrus bergylta</name>
    <name type="common">ballan wrasse</name>
    <dbReference type="NCBI Taxonomy" id="56723"/>
    <lineage>
        <taxon>Eukaryota</taxon>
        <taxon>Metazoa</taxon>
        <taxon>Chordata</taxon>
        <taxon>Craniata</taxon>
        <taxon>Vertebrata</taxon>
        <taxon>Euteleostomi</taxon>
        <taxon>Actinopterygii</taxon>
        <taxon>Neopterygii</taxon>
        <taxon>Teleostei</taxon>
        <taxon>Neoteleostei</taxon>
        <taxon>Acanthomorphata</taxon>
        <taxon>Eupercaria</taxon>
        <taxon>Labriformes</taxon>
        <taxon>Labridae</taxon>
        <taxon>Labrus</taxon>
    </lineage>
</organism>
<dbReference type="InterPro" id="IPR001356">
    <property type="entry name" value="HD"/>
</dbReference>
<proteinExistence type="inferred from homology"/>
<feature type="region of interest" description="Disordered" evidence="11">
    <location>
        <begin position="172"/>
        <end position="196"/>
    </location>
</feature>
<dbReference type="GO" id="GO:0000981">
    <property type="term" value="F:DNA-binding transcription factor activity, RNA polymerase II-specific"/>
    <property type="evidence" value="ECO:0007669"/>
    <property type="project" value="InterPro"/>
</dbReference>
<evidence type="ECO:0000256" key="11">
    <source>
        <dbReference type="SAM" id="MobiDB-lite"/>
    </source>
</evidence>
<dbReference type="STRING" id="56723.ENSLBEP00000003037"/>
<comment type="subcellular location">
    <subcellularLocation>
        <location evidence="9 10">Nucleus</location>
    </subcellularLocation>
</comment>
<dbReference type="GO" id="GO:0005634">
    <property type="term" value="C:nucleus"/>
    <property type="evidence" value="ECO:0007669"/>
    <property type="project" value="UniProtKB-SubCell"/>
</dbReference>